<dbReference type="EMBL" id="VAHF01000008">
    <property type="protein sequence ID" value="TXG56077.1"/>
    <property type="molecule type" value="Genomic_DNA"/>
</dbReference>
<dbReference type="AlphaFoldDB" id="A0A5C7HGF1"/>
<evidence type="ECO:0000313" key="1">
    <source>
        <dbReference type="EMBL" id="TXG56077.1"/>
    </source>
</evidence>
<name>A0A5C7HGF1_9ROSI</name>
<gene>
    <name evidence="1" type="ORF">EZV62_017390</name>
</gene>
<protein>
    <submittedName>
        <fullName evidence="1">Uncharacterized protein</fullName>
    </submittedName>
</protein>
<organism evidence="1 2">
    <name type="scientific">Acer yangbiense</name>
    <dbReference type="NCBI Taxonomy" id="1000413"/>
    <lineage>
        <taxon>Eukaryota</taxon>
        <taxon>Viridiplantae</taxon>
        <taxon>Streptophyta</taxon>
        <taxon>Embryophyta</taxon>
        <taxon>Tracheophyta</taxon>
        <taxon>Spermatophyta</taxon>
        <taxon>Magnoliopsida</taxon>
        <taxon>eudicotyledons</taxon>
        <taxon>Gunneridae</taxon>
        <taxon>Pentapetalae</taxon>
        <taxon>rosids</taxon>
        <taxon>malvids</taxon>
        <taxon>Sapindales</taxon>
        <taxon>Sapindaceae</taxon>
        <taxon>Hippocastanoideae</taxon>
        <taxon>Acereae</taxon>
        <taxon>Acer</taxon>
    </lineage>
</organism>
<keyword evidence="2" id="KW-1185">Reference proteome</keyword>
<dbReference type="OrthoDB" id="1913089at2759"/>
<accession>A0A5C7HGF1</accession>
<reference evidence="2" key="1">
    <citation type="journal article" date="2019" name="Gigascience">
        <title>De novo genome assembly of the endangered Acer yangbiense, a plant species with extremely small populations endemic to Yunnan Province, China.</title>
        <authorList>
            <person name="Yang J."/>
            <person name="Wariss H.M."/>
            <person name="Tao L."/>
            <person name="Zhang R."/>
            <person name="Yun Q."/>
            <person name="Hollingsworth P."/>
            <person name="Dao Z."/>
            <person name="Luo G."/>
            <person name="Guo H."/>
            <person name="Ma Y."/>
            <person name="Sun W."/>
        </authorList>
    </citation>
    <scope>NUCLEOTIDE SEQUENCE [LARGE SCALE GENOMIC DNA]</scope>
    <source>
        <strain evidence="2">cv. Malutang</strain>
    </source>
</reference>
<sequence length="140" mass="16243">MPALPLFFSYIYASFIPPLKTLSQDMDSQGMEENGMRTRSFRNEDYNNRRVFLRSYPLHWGGEEEDEENNNEEKVKVTNKIPEKKLVKKKPIKQIILSMFHWGGGKVLVLRKFKHKFTLYIIACVSVGFRSPAALISAKS</sequence>
<proteinExistence type="predicted"/>
<evidence type="ECO:0000313" key="2">
    <source>
        <dbReference type="Proteomes" id="UP000323000"/>
    </source>
</evidence>
<dbReference type="Proteomes" id="UP000323000">
    <property type="component" value="Chromosome 8"/>
</dbReference>
<comment type="caution">
    <text evidence="1">The sequence shown here is derived from an EMBL/GenBank/DDBJ whole genome shotgun (WGS) entry which is preliminary data.</text>
</comment>